<name>A0A833MAE8_9FIRM</name>
<dbReference type="Gene3D" id="1.10.1740.10">
    <property type="match status" value="1"/>
</dbReference>
<proteinExistence type="inferred from homology"/>
<comment type="caution">
    <text evidence="9">The sequence shown here is derived from an EMBL/GenBank/DDBJ whole genome shotgun (WGS) entry which is preliminary data.</text>
</comment>
<dbReference type="InterPro" id="IPR013249">
    <property type="entry name" value="RNA_pol_sigma70_r4_t2"/>
</dbReference>
<dbReference type="EMBL" id="WBZB01000011">
    <property type="protein sequence ID" value="KAB3532071.1"/>
    <property type="molecule type" value="Genomic_DNA"/>
</dbReference>
<dbReference type="Pfam" id="PF04542">
    <property type="entry name" value="Sigma70_r2"/>
    <property type="match status" value="1"/>
</dbReference>
<reference evidence="9 10" key="1">
    <citation type="submission" date="2019-10" db="EMBL/GenBank/DDBJ databases">
        <title>Alkaliphilus serpentinus sp. nov. and Alkaliphilus pronyensis sp. nov., two novel anaerobic alkaliphilic species isolated from the serpentinized-hosted hydrothermal field of the Prony Bay (New Caledonia).</title>
        <authorList>
            <person name="Postec A."/>
        </authorList>
    </citation>
    <scope>NUCLEOTIDE SEQUENCE [LARGE SCALE GENOMIC DNA]</scope>
    <source>
        <strain evidence="9 10">LacT</strain>
    </source>
</reference>
<dbReference type="InterPro" id="IPR013325">
    <property type="entry name" value="RNA_pol_sigma_r2"/>
</dbReference>
<dbReference type="GO" id="GO:0003677">
    <property type="term" value="F:DNA binding"/>
    <property type="evidence" value="ECO:0007669"/>
    <property type="project" value="UniProtKB-KW"/>
</dbReference>
<dbReference type="InterPro" id="IPR013324">
    <property type="entry name" value="RNA_pol_sigma_r3/r4-like"/>
</dbReference>
<evidence type="ECO:0000256" key="2">
    <source>
        <dbReference type="ARBA" id="ARBA00023015"/>
    </source>
</evidence>
<dbReference type="InterPro" id="IPR000838">
    <property type="entry name" value="RNA_pol_sigma70_ECF_CS"/>
</dbReference>
<feature type="domain" description="RNA polymerase sigma-70 region 2" evidence="7">
    <location>
        <begin position="27"/>
        <end position="92"/>
    </location>
</feature>
<dbReference type="PROSITE" id="PS01063">
    <property type="entry name" value="SIGMA70_ECF"/>
    <property type="match status" value="1"/>
</dbReference>
<keyword evidence="2 6" id="KW-0805">Transcription regulation</keyword>
<dbReference type="PANTHER" id="PTHR43133">
    <property type="entry name" value="RNA POLYMERASE ECF-TYPE SIGMA FACTO"/>
    <property type="match status" value="1"/>
</dbReference>
<evidence type="ECO:0000256" key="6">
    <source>
        <dbReference type="RuleBase" id="RU000716"/>
    </source>
</evidence>
<evidence type="ECO:0000313" key="10">
    <source>
        <dbReference type="Proteomes" id="UP000465601"/>
    </source>
</evidence>
<gene>
    <name evidence="9" type="ORF">F8153_03105</name>
</gene>
<keyword evidence="10" id="KW-1185">Reference proteome</keyword>
<dbReference type="NCBIfam" id="TIGR02937">
    <property type="entry name" value="sigma70-ECF"/>
    <property type="match status" value="1"/>
</dbReference>
<dbReference type="InterPro" id="IPR007627">
    <property type="entry name" value="RNA_pol_sigma70_r2"/>
</dbReference>
<evidence type="ECO:0000256" key="1">
    <source>
        <dbReference type="ARBA" id="ARBA00010641"/>
    </source>
</evidence>
<dbReference type="Gene3D" id="1.10.10.10">
    <property type="entry name" value="Winged helix-like DNA-binding domain superfamily/Winged helix DNA-binding domain"/>
    <property type="match status" value="1"/>
</dbReference>
<protein>
    <recommendedName>
        <fullName evidence="6">RNA polymerase sigma factor</fullName>
    </recommendedName>
</protein>
<dbReference type="InterPro" id="IPR014284">
    <property type="entry name" value="RNA_pol_sigma-70_dom"/>
</dbReference>
<keyword evidence="3 6" id="KW-0731">Sigma factor</keyword>
<dbReference type="GO" id="GO:0016987">
    <property type="term" value="F:sigma factor activity"/>
    <property type="evidence" value="ECO:0007669"/>
    <property type="project" value="UniProtKB-KW"/>
</dbReference>
<feature type="domain" description="RNA polymerase sigma factor 70 region 4 type 2" evidence="8">
    <location>
        <begin position="124"/>
        <end position="172"/>
    </location>
</feature>
<dbReference type="SUPFAM" id="SSF88659">
    <property type="entry name" value="Sigma3 and sigma4 domains of RNA polymerase sigma factors"/>
    <property type="match status" value="1"/>
</dbReference>
<dbReference type="SUPFAM" id="SSF88946">
    <property type="entry name" value="Sigma2 domain of RNA polymerase sigma factors"/>
    <property type="match status" value="1"/>
</dbReference>
<sequence>MVILQDTDYSIVQRILEGDSNAFSEIVNNYKKAVFSLCYRMVHNQEEAEDLAQEVFIKAYNHLSKYNPQFKFSTWILKIATNTTIDFVRKKKVETLPLDEEISTKQEGASAEIIFFHKENKKTIEDAIKALPIEYRSLIVLFHQNGLSYNEISEHLNIPLSKVKNRLHRARSILKDTLQNVKKEESQWTAKQVQI</sequence>
<comment type="similarity">
    <text evidence="1 6">Belongs to the sigma-70 factor family. ECF subfamily.</text>
</comment>
<evidence type="ECO:0000259" key="8">
    <source>
        <dbReference type="Pfam" id="PF08281"/>
    </source>
</evidence>
<evidence type="ECO:0000259" key="7">
    <source>
        <dbReference type="Pfam" id="PF04542"/>
    </source>
</evidence>
<dbReference type="GO" id="GO:0006950">
    <property type="term" value="P:response to stress"/>
    <property type="evidence" value="ECO:0007669"/>
    <property type="project" value="UniProtKB-ARBA"/>
</dbReference>
<dbReference type="GO" id="GO:0006352">
    <property type="term" value="P:DNA-templated transcription initiation"/>
    <property type="evidence" value="ECO:0007669"/>
    <property type="project" value="InterPro"/>
</dbReference>
<keyword evidence="4 6" id="KW-0238">DNA-binding</keyword>
<dbReference type="PANTHER" id="PTHR43133:SF60">
    <property type="entry name" value="RNA POLYMERASE SIGMA FACTOR SIGV"/>
    <property type="match status" value="1"/>
</dbReference>
<organism evidence="9 10">
    <name type="scientific">Alkaliphilus serpentinus</name>
    <dbReference type="NCBI Taxonomy" id="1482731"/>
    <lineage>
        <taxon>Bacteria</taxon>
        <taxon>Bacillati</taxon>
        <taxon>Bacillota</taxon>
        <taxon>Clostridia</taxon>
        <taxon>Peptostreptococcales</taxon>
        <taxon>Natronincolaceae</taxon>
        <taxon>Alkaliphilus</taxon>
    </lineage>
</organism>
<dbReference type="InterPro" id="IPR036388">
    <property type="entry name" value="WH-like_DNA-bd_sf"/>
</dbReference>
<accession>A0A833MAE8</accession>
<evidence type="ECO:0000256" key="5">
    <source>
        <dbReference type="ARBA" id="ARBA00023163"/>
    </source>
</evidence>
<dbReference type="AlphaFoldDB" id="A0A833MAE8"/>
<dbReference type="Pfam" id="PF08281">
    <property type="entry name" value="Sigma70_r4_2"/>
    <property type="match status" value="1"/>
</dbReference>
<dbReference type="CDD" id="cd06171">
    <property type="entry name" value="Sigma70_r4"/>
    <property type="match status" value="1"/>
</dbReference>
<dbReference type="InterPro" id="IPR039425">
    <property type="entry name" value="RNA_pol_sigma-70-like"/>
</dbReference>
<dbReference type="Proteomes" id="UP000465601">
    <property type="component" value="Unassembled WGS sequence"/>
</dbReference>
<evidence type="ECO:0000256" key="3">
    <source>
        <dbReference type="ARBA" id="ARBA00023082"/>
    </source>
</evidence>
<dbReference type="OrthoDB" id="9784984at2"/>
<evidence type="ECO:0000256" key="4">
    <source>
        <dbReference type="ARBA" id="ARBA00023125"/>
    </source>
</evidence>
<evidence type="ECO:0000313" key="9">
    <source>
        <dbReference type="EMBL" id="KAB3532071.1"/>
    </source>
</evidence>
<keyword evidence="5 6" id="KW-0804">Transcription</keyword>